<dbReference type="AlphaFoldDB" id="A0A0P9CHF7"/>
<evidence type="ECO:0000313" key="2">
    <source>
        <dbReference type="Proteomes" id="UP000050482"/>
    </source>
</evidence>
<dbReference type="InterPro" id="IPR042274">
    <property type="entry name" value="YycH/YycI_2"/>
</dbReference>
<keyword evidence="2" id="KW-1185">Reference proteome</keyword>
<accession>A0A0P9CHF7</accession>
<evidence type="ECO:0000313" key="1">
    <source>
        <dbReference type="EMBL" id="KPV42487.1"/>
    </source>
</evidence>
<dbReference type="EMBL" id="LJCO01000076">
    <property type="protein sequence ID" value="KPV42487.1"/>
    <property type="molecule type" value="Genomic_DNA"/>
</dbReference>
<sequence length="428" mass="46459">MRVWPVIKTGVLAILVGTSLVLTEELWAGGWGGSGEISYSAEPSLPHASVPAEADVTSPCQIVLSNGNPQVAAIFMPGTGDYKDWIGRLGAAHIYSLHTGQVPVNSFVRSVEFDFGVNLNYADLIRWVPGLQPSVLPKQAQTVYLYQTQSGGPVMLGLVSDSGSYIAQTDLQAAQFASLFHHAILLDPWEVWNRQVGSFVPKTSFDMFDVTIALNSRSVVPLVHSFFVNPQALTSVPESQHTILWTDGSRAVWWDQTKRTLTYADPNIPGRTGVSTMGVPDILSYIESHGGAQTNSLLSQSTSVTGTNIDWTLQPYVYGFPLLNSSQSIQLATVGSHIASYQSPVDTWSIEDRSLVHIIDAAQLGQILHQLMPSTSTNELSVQLGYVMENIDSHTGELIPAYVISQSGMQLWEIDAVTGKVLKGMKVS</sequence>
<dbReference type="OrthoDB" id="2382185at2"/>
<comment type="caution">
    <text evidence="1">The sequence shown here is derived from an EMBL/GenBank/DDBJ whole genome shotgun (WGS) entry which is preliminary data.</text>
</comment>
<name>A0A0P9CHF7_9BACL</name>
<dbReference type="Proteomes" id="UP000050482">
    <property type="component" value="Unassembled WGS sequence"/>
</dbReference>
<dbReference type="PATRIC" id="fig|471514.4.peg.3558"/>
<dbReference type="STRING" id="471514.AN477_17165"/>
<proteinExistence type="predicted"/>
<dbReference type="Gene3D" id="3.30.310.160">
    <property type="entry name" value="YycH protein, domain 2"/>
    <property type="match status" value="1"/>
</dbReference>
<protein>
    <submittedName>
        <fullName evidence="1">Uncharacterized protein</fullName>
    </submittedName>
</protein>
<organism evidence="1 2">
    <name type="scientific">Alicyclobacillus ferrooxydans</name>
    <dbReference type="NCBI Taxonomy" id="471514"/>
    <lineage>
        <taxon>Bacteria</taxon>
        <taxon>Bacillati</taxon>
        <taxon>Bacillota</taxon>
        <taxon>Bacilli</taxon>
        <taxon>Bacillales</taxon>
        <taxon>Alicyclobacillaceae</taxon>
        <taxon>Alicyclobacillus</taxon>
    </lineage>
</organism>
<reference evidence="1 2" key="1">
    <citation type="submission" date="2015-09" db="EMBL/GenBank/DDBJ databases">
        <title>Draft genome sequence of Alicyclobacillus ferrooxydans DSM 22381.</title>
        <authorList>
            <person name="Hemp J."/>
        </authorList>
    </citation>
    <scope>NUCLEOTIDE SEQUENCE [LARGE SCALE GENOMIC DNA]</scope>
    <source>
        <strain evidence="1 2">TC-34</strain>
    </source>
</reference>
<gene>
    <name evidence="1" type="ORF">AN477_17165</name>
</gene>
<dbReference type="RefSeq" id="WP_054970405.1">
    <property type="nucleotide sequence ID" value="NZ_LJCO01000076.1"/>
</dbReference>